<name>A0A0G2Y2P5_9VIRU</name>
<sequence>MKNLTIGAIFLIFFAVSAFASAPCPKKLADTTCPREPYSFEGMKRQEPIKGRNVGWFQCQATMTVHDPVTTAVLVTQPTFSFNLSTLYHNSCGCWKTVTTIPGDAVKMEYGNGLPGQAMYGSCFYATWADLAGNPVETVGFARNVVGVHRDLTYVSRATNELVVHQSIYPLGRDQVGDEYVLVRHFDPVTKGIDWVQTVYCTKIQDQLEPLP</sequence>
<dbReference type="InterPro" id="IPR043849">
    <property type="entry name" value="DUF5859"/>
</dbReference>
<organism evidence="1 2">
    <name type="scientific">Acanthamoeba polyphaga mimivirus Kroon</name>
    <dbReference type="NCBI Taxonomy" id="3069720"/>
    <lineage>
        <taxon>Viruses</taxon>
        <taxon>Varidnaviria</taxon>
        <taxon>Bamfordvirae</taxon>
        <taxon>Nucleocytoviricota</taxon>
        <taxon>Megaviricetes</taxon>
        <taxon>Imitervirales</taxon>
        <taxon>Mimiviridae</taxon>
        <taxon>Megamimivirinae</taxon>
        <taxon>Mimivirus</taxon>
        <taxon>Mimivirus lagoaense</taxon>
    </lineage>
</organism>
<dbReference type="Pfam" id="PF19177">
    <property type="entry name" value="DUF5859"/>
    <property type="match status" value="1"/>
</dbReference>
<dbReference type="KEGG" id="vg:80513806"/>
<protein>
    <submittedName>
        <fullName evidence="1">Uncharacterized protein</fullName>
    </submittedName>
</protein>
<keyword evidence="2" id="KW-1185">Reference proteome</keyword>
<dbReference type="Proteomes" id="UP000240461">
    <property type="component" value="Segment"/>
</dbReference>
<evidence type="ECO:0000313" key="2">
    <source>
        <dbReference type="Proteomes" id="UP000240461"/>
    </source>
</evidence>
<dbReference type="EMBL" id="KM982402">
    <property type="protein sequence ID" value="AKI80008.1"/>
    <property type="molecule type" value="Genomic_DNA"/>
</dbReference>
<accession>A0A0G2Y2P5</accession>
<evidence type="ECO:0000313" key="1">
    <source>
        <dbReference type="EMBL" id="AKI80008.1"/>
    </source>
</evidence>
<reference evidence="1 2" key="1">
    <citation type="submission" date="2014-10" db="EMBL/GenBank/DDBJ databases">
        <title>Pan-genome analysis of Brazilian lineage A amoebal mimiviruses.</title>
        <authorList>
            <person name="Assis F.L."/>
            <person name="Abrahao J.S."/>
            <person name="Kroon E.G."/>
            <person name="Dornas F.P."/>
            <person name="Andrade K.R."/>
            <person name="Borato P.V.M."/>
            <person name="Pilotto M.R."/>
            <person name="Benamar S."/>
            <person name="LaScola B."/>
            <person name="Colson P."/>
        </authorList>
    </citation>
    <scope>NUCLEOTIDE SEQUENCE [LARGE SCALE GENOMIC DNA]</scope>
    <source>
        <strain evidence="1 2">Kroon</strain>
    </source>
</reference>
<proteinExistence type="predicted"/>